<organism evidence="1">
    <name type="scientific">Micrurus corallinus</name>
    <name type="common">Brazilian coral snake</name>
    <dbReference type="NCBI Taxonomy" id="54390"/>
    <lineage>
        <taxon>Eukaryota</taxon>
        <taxon>Metazoa</taxon>
        <taxon>Chordata</taxon>
        <taxon>Craniata</taxon>
        <taxon>Vertebrata</taxon>
        <taxon>Euteleostomi</taxon>
        <taxon>Lepidosauria</taxon>
        <taxon>Squamata</taxon>
        <taxon>Bifurcata</taxon>
        <taxon>Unidentata</taxon>
        <taxon>Episquamata</taxon>
        <taxon>Toxicofera</taxon>
        <taxon>Serpentes</taxon>
        <taxon>Colubroidea</taxon>
        <taxon>Elapidae</taxon>
        <taxon>Elapinae</taxon>
        <taxon>Micrurus</taxon>
    </lineage>
</organism>
<dbReference type="EMBL" id="IACJ01013116">
    <property type="protein sequence ID" value="LAA36922.1"/>
    <property type="molecule type" value="Transcribed_RNA"/>
</dbReference>
<evidence type="ECO:0000313" key="1">
    <source>
        <dbReference type="EMBL" id="LAA36922.1"/>
    </source>
</evidence>
<protein>
    <submittedName>
        <fullName evidence="1">Uncharacterized protein</fullName>
    </submittedName>
</protein>
<sequence>MNASCKRKIVYDPIKASNLPRIDLMVSPRNLPISWILLTDGAGNRSDGMQRDPSLTETVPSLLCACRYSEETVAATFGGVNMLQKQAYIFDARDFTLGLCESQGRMWLPIAIALRLIYRFTVLYTPL</sequence>
<name>A0A2D4ENV6_MICCO</name>
<reference evidence="1" key="2">
    <citation type="submission" date="2017-11" db="EMBL/GenBank/DDBJ databases">
        <title>Coralsnake Venomics: Analyses of Venom Gland Transcriptomes and Proteomes of Six Brazilian Taxa.</title>
        <authorList>
            <person name="Aird S.D."/>
            <person name="Jorge da Silva N."/>
            <person name="Qiu L."/>
            <person name="Villar-Briones A."/>
            <person name="Aparecida-Saddi V."/>
            <person name="Campos-Telles M.P."/>
            <person name="Grau M."/>
            <person name="Mikheyev A.S."/>
        </authorList>
    </citation>
    <scope>NUCLEOTIDE SEQUENCE</scope>
    <source>
        <tissue evidence="1">Venom_gland</tissue>
    </source>
</reference>
<dbReference type="AlphaFoldDB" id="A0A2D4ENV6"/>
<proteinExistence type="predicted"/>
<accession>A0A2D4ENV6</accession>
<reference evidence="1" key="1">
    <citation type="submission" date="2017-07" db="EMBL/GenBank/DDBJ databases">
        <authorList>
            <person name="Mikheyev A."/>
            <person name="Grau M."/>
        </authorList>
    </citation>
    <scope>NUCLEOTIDE SEQUENCE</scope>
    <source>
        <tissue evidence="1">Venom_gland</tissue>
    </source>
</reference>